<evidence type="ECO:0000259" key="1">
    <source>
        <dbReference type="Pfam" id="PF11181"/>
    </source>
</evidence>
<accession>A0A6M1PHA7</accession>
<dbReference type="EMBL" id="JAAKGU010000001">
    <property type="protein sequence ID" value="NGM81685.1"/>
    <property type="molecule type" value="Genomic_DNA"/>
</dbReference>
<feature type="domain" description="General stress protein 17M-like" evidence="1">
    <location>
        <begin position="5"/>
        <end position="70"/>
    </location>
</feature>
<dbReference type="InterPro" id="IPR052948">
    <property type="entry name" value="Low_temp-induced_all0457"/>
</dbReference>
<proteinExistence type="predicted"/>
<reference evidence="2 3" key="1">
    <citation type="submission" date="2020-02" db="EMBL/GenBank/DDBJ databases">
        <authorList>
            <person name="Gao J."/>
            <person name="Sun J."/>
        </authorList>
    </citation>
    <scope>NUCLEOTIDE SEQUENCE [LARGE SCALE GENOMIC DNA]</scope>
    <source>
        <strain evidence="2 3">7124</strain>
    </source>
</reference>
<dbReference type="InterPro" id="IPR025889">
    <property type="entry name" value="GSP17M-like_dom"/>
</dbReference>
<dbReference type="PANTHER" id="PTHR36109">
    <property type="entry name" value="MEMBRANE PROTEIN-RELATED"/>
    <property type="match status" value="1"/>
</dbReference>
<protein>
    <recommendedName>
        <fullName evidence="1">General stress protein 17M-like domain-containing protein</fullName>
    </recommendedName>
</protein>
<sequence length="163" mass="16803">MTKLVVGIFGHKTDASMAIQDLRDSGIRTKRISVLAKEKSTVSELSHGTGIAKPKEGPGSIGLFGTMKGIAIGLNMLPDTAVAAGPAAPRLAGAEFGNDPGEDGIAVGLIGIGIPKEDAEAYEKHVDIGHVIVIVTLEPEEKGKASELGKLFDSHNAIPLDSA</sequence>
<comment type="caution">
    <text evidence="2">The sequence shown here is derived from an EMBL/GenBank/DDBJ whole genome shotgun (WGS) entry which is preliminary data.</text>
</comment>
<dbReference type="RefSeq" id="WP_165094819.1">
    <property type="nucleotide sequence ID" value="NZ_JAAKGU010000001.1"/>
</dbReference>
<evidence type="ECO:0000313" key="3">
    <source>
        <dbReference type="Proteomes" id="UP000480151"/>
    </source>
</evidence>
<dbReference type="PANTHER" id="PTHR36109:SF2">
    <property type="entry name" value="MEMBRANE PROTEIN"/>
    <property type="match status" value="1"/>
</dbReference>
<organism evidence="2 3">
    <name type="scientific">Paenibacillus apii</name>
    <dbReference type="NCBI Taxonomy" id="1850370"/>
    <lineage>
        <taxon>Bacteria</taxon>
        <taxon>Bacillati</taxon>
        <taxon>Bacillota</taxon>
        <taxon>Bacilli</taxon>
        <taxon>Bacillales</taxon>
        <taxon>Paenibacillaceae</taxon>
        <taxon>Paenibacillus</taxon>
    </lineage>
</organism>
<evidence type="ECO:0000313" key="2">
    <source>
        <dbReference type="EMBL" id="NGM81685.1"/>
    </source>
</evidence>
<name>A0A6M1PHA7_9BACL</name>
<dbReference type="Proteomes" id="UP000480151">
    <property type="component" value="Unassembled WGS sequence"/>
</dbReference>
<keyword evidence="3" id="KW-1185">Reference proteome</keyword>
<gene>
    <name evidence="2" type="ORF">G5B47_04575</name>
</gene>
<dbReference type="Pfam" id="PF11181">
    <property type="entry name" value="YflT"/>
    <property type="match status" value="1"/>
</dbReference>
<dbReference type="AlphaFoldDB" id="A0A6M1PHA7"/>